<gene>
    <name evidence="1" type="ORF">GM173_15790</name>
</gene>
<dbReference type="InterPro" id="IPR010221">
    <property type="entry name" value="VCBS_dom"/>
</dbReference>
<feature type="non-terminal residue" evidence="1">
    <location>
        <position position="1"/>
    </location>
</feature>
<name>A0ABS2CFV8_9NEIS</name>
<organism evidence="1 2">
    <name type="scientific">Deefgea chitinilytica</name>
    <dbReference type="NCBI Taxonomy" id="570276"/>
    <lineage>
        <taxon>Bacteria</taxon>
        <taxon>Pseudomonadati</taxon>
        <taxon>Pseudomonadota</taxon>
        <taxon>Betaproteobacteria</taxon>
        <taxon>Neisseriales</taxon>
        <taxon>Chitinibacteraceae</taxon>
        <taxon>Deefgea</taxon>
    </lineage>
</organism>
<evidence type="ECO:0000313" key="2">
    <source>
        <dbReference type="Proteomes" id="UP001195660"/>
    </source>
</evidence>
<proteinExistence type="predicted"/>
<protein>
    <submittedName>
        <fullName evidence="1">Adhesin</fullName>
    </submittedName>
</protein>
<dbReference type="Proteomes" id="UP001195660">
    <property type="component" value="Unassembled WGS sequence"/>
</dbReference>
<dbReference type="InterPro" id="IPR013783">
    <property type="entry name" value="Ig-like_fold"/>
</dbReference>
<dbReference type="RefSeq" id="WP_203572358.1">
    <property type="nucleotide sequence ID" value="NZ_WOFE01000022.1"/>
</dbReference>
<accession>A0ABS2CFV8</accession>
<dbReference type="Gene3D" id="2.60.40.10">
    <property type="entry name" value="Immunoglobulins"/>
    <property type="match status" value="1"/>
</dbReference>
<keyword evidence="2" id="KW-1185">Reference proteome</keyword>
<comment type="caution">
    <text evidence="1">The sequence shown here is derived from an EMBL/GenBank/DDBJ whole genome shotgun (WGS) entry which is preliminary data.</text>
</comment>
<feature type="non-terminal residue" evidence="1">
    <location>
        <position position="183"/>
    </location>
</feature>
<evidence type="ECO:0000313" key="1">
    <source>
        <dbReference type="EMBL" id="MBM5573030.1"/>
    </source>
</evidence>
<dbReference type="EMBL" id="WOFE01000022">
    <property type="protein sequence ID" value="MBM5573030.1"/>
    <property type="molecule type" value="Genomic_DNA"/>
</dbReference>
<sequence>TLGTTPITINTGEGSLKLTGFDAATGKVTYTYDPNVQTHVAGKDVIDNIAITVTDKNNAVGTDSLDIAIQDTTPTAKADTNSILENTATTTGNVILGDAKGGVADQNSSDTGLTLTTAGTYVGKYGTLVIAADGSYTYTLDNANPTVNALNPGQSLTDEVFNYTVRDADGSTSSATLKITVNG</sequence>
<dbReference type="Pfam" id="PF17963">
    <property type="entry name" value="Big_9"/>
    <property type="match status" value="1"/>
</dbReference>
<reference evidence="1 2" key="1">
    <citation type="submission" date="2019-11" db="EMBL/GenBank/DDBJ databases">
        <title>Novel Deefgea species.</title>
        <authorList>
            <person name="Han J.-H."/>
        </authorList>
    </citation>
    <scope>NUCLEOTIDE SEQUENCE [LARGE SCALE GENOMIC DNA]</scope>
    <source>
        <strain evidence="1 2">LMG 24817</strain>
    </source>
</reference>
<dbReference type="NCBIfam" id="TIGR01965">
    <property type="entry name" value="VCBS_repeat"/>
    <property type="match status" value="1"/>
</dbReference>